<accession>A0A080ZWJ1</accession>
<proteinExistence type="predicted"/>
<sequence>MGRDRCRENERRLILPSSYDNTRCAVWQAELLGVYMYIVIEGVLLSQSRRRYNCQPLRGGVVEIKV</sequence>
<dbReference type="EMBL" id="ANJA01002243">
    <property type="protein sequence ID" value="ETO71002.1"/>
    <property type="molecule type" value="Genomic_DNA"/>
</dbReference>
<name>A0A080ZWJ1_PHYNI</name>
<evidence type="ECO:0000313" key="2">
    <source>
        <dbReference type="Proteomes" id="UP000028582"/>
    </source>
</evidence>
<protein>
    <submittedName>
        <fullName evidence="1">Uncharacterized protein</fullName>
    </submittedName>
</protein>
<dbReference type="AlphaFoldDB" id="A0A080ZWJ1"/>
<evidence type="ECO:0000313" key="1">
    <source>
        <dbReference type="EMBL" id="ETO71002.1"/>
    </source>
</evidence>
<organism evidence="1 2">
    <name type="scientific">Phytophthora nicotianae P1976</name>
    <dbReference type="NCBI Taxonomy" id="1317066"/>
    <lineage>
        <taxon>Eukaryota</taxon>
        <taxon>Sar</taxon>
        <taxon>Stramenopiles</taxon>
        <taxon>Oomycota</taxon>
        <taxon>Peronosporomycetes</taxon>
        <taxon>Peronosporales</taxon>
        <taxon>Peronosporaceae</taxon>
        <taxon>Phytophthora</taxon>
    </lineage>
</organism>
<dbReference type="Proteomes" id="UP000028582">
    <property type="component" value="Unassembled WGS sequence"/>
</dbReference>
<gene>
    <name evidence="1" type="ORF">F444_12584</name>
</gene>
<reference evidence="1 2" key="1">
    <citation type="submission" date="2013-11" db="EMBL/GenBank/DDBJ databases">
        <title>The Genome Sequence of Phytophthora parasitica P1976.</title>
        <authorList>
            <consortium name="The Broad Institute Genomics Platform"/>
            <person name="Russ C."/>
            <person name="Tyler B."/>
            <person name="Panabieres F."/>
            <person name="Shan W."/>
            <person name="Tripathy S."/>
            <person name="Grunwald N."/>
            <person name="Machado M."/>
            <person name="Johnson C.S."/>
            <person name="Walker B."/>
            <person name="Young S."/>
            <person name="Zeng Q."/>
            <person name="Gargeya S."/>
            <person name="Fitzgerald M."/>
            <person name="Haas B."/>
            <person name="Abouelleil A."/>
            <person name="Allen A.W."/>
            <person name="Alvarado L."/>
            <person name="Arachchi H.M."/>
            <person name="Berlin A.M."/>
            <person name="Chapman S.B."/>
            <person name="Gainer-Dewar J."/>
            <person name="Goldberg J."/>
            <person name="Griggs A."/>
            <person name="Gujja S."/>
            <person name="Hansen M."/>
            <person name="Howarth C."/>
            <person name="Imamovic A."/>
            <person name="Ireland A."/>
            <person name="Larimer J."/>
            <person name="McCowan C."/>
            <person name="Murphy C."/>
            <person name="Pearson M."/>
            <person name="Poon T.W."/>
            <person name="Priest M."/>
            <person name="Roberts A."/>
            <person name="Saif S."/>
            <person name="Shea T."/>
            <person name="Sisk P."/>
            <person name="Sykes S."/>
            <person name="Wortman J."/>
            <person name="Nusbaum C."/>
            <person name="Birren B."/>
        </authorList>
    </citation>
    <scope>NUCLEOTIDE SEQUENCE [LARGE SCALE GENOMIC DNA]</scope>
    <source>
        <strain evidence="1 2">P1976</strain>
    </source>
</reference>
<comment type="caution">
    <text evidence="1">The sequence shown here is derived from an EMBL/GenBank/DDBJ whole genome shotgun (WGS) entry which is preliminary data.</text>
</comment>